<feature type="compositionally biased region" description="Polar residues" evidence="1">
    <location>
        <begin position="230"/>
        <end position="239"/>
    </location>
</feature>
<proteinExistence type="predicted"/>
<evidence type="ECO:0000313" key="3">
    <source>
        <dbReference type="Proteomes" id="UP001362999"/>
    </source>
</evidence>
<gene>
    <name evidence="2" type="ORF">R3P38DRAFT_2760737</name>
</gene>
<evidence type="ECO:0000313" key="2">
    <source>
        <dbReference type="EMBL" id="KAK7055552.1"/>
    </source>
</evidence>
<comment type="caution">
    <text evidence="2">The sequence shown here is derived from an EMBL/GenBank/DDBJ whole genome shotgun (WGS) entry which is preliminary data.</text>
</comment>
<protein>
    <submittedName>
        <fullName evidence="2">Uncharacterized protein</fullName>
    </submittedName>
</protein>
<feature type="region of interest" description="Disordered" evidence="1">
    <location>
        <begin position="212"/>
        <end position="252"/>
    </location>
</feature>
<dbReference type="EMBL" id="JAWWNJ010000005">
    <property type="protein sequence ID" value="KAK7055552.1"/>
    <property type="molecule type" value="Genomic_DNA"/>
</dbReference>
<sequence>MHSLPLYPASSHRLRSNSSVVYALVSQQYVSPLALGIHSSIYFAATTAPPHLPALPTTHSPSGRVTSCRLQGLTSMVAYHSLSLDFMSALAAYIHTSSVLGWLVLDTAYEYLHNQDLTTDWNLEDVGREDLDAKVARSALLLLRTIRWARTIGPTEGIARFTLSGAHWFSSGFDIQATQAPRAFHDPIDAVETAASLSLHISKASSNADTRAAAAKSLADPRRKGGRGTDSISSPNCLFSSPELPHSAPSRSVNSLDTVFKATKPAARDSAQLRLSRAAFGSLSHQQRYRAERPIFAMLHGARHFSYRHIMPTERELIRAVVEIGMDLRELRKRRRRTTSMLDSERVHGNLEDNSSG</sequence>
<name>A0AAW0DWM8_9AGAR</name>
<evidence type="ECO:0000256" key="1">
    <source>
        <dbReference type="SAM" id="MobiDB-lite"/>
    </source>
</evidence>
<reference evidence="2 3" key="1">
    <citation type="journal article" date="2024" name="J Genomics">
        <title>Draft genome sequencing and assembly of Favolaschia claudopus CIRM-BRFM 2984 isolated from oak limbs.</title>
        <authorList>
            <person name="Navarro D."/>
            <person name="Drula E."/>
            <person name="Chaduli D."/>
            <person name="Cazenave R."/>
            <person name="Ahrendt S."/>
            <person name="Wang J."/>
            <person name="Lipzen A."/>
            <person name="Daum C."/>
            <person name="Barry K."/>
            <person name="Grigoriev I.V."/>
            <person name="Favel A."/>
            <person name="Rosso M.N."/>
            <person name="Martin F."/>
        </authorList>
    </citation>
    <scope>NUCLEOTIDE SEQUENCE [LARGE SCALE GENOMIC DNA]</scope>
    <source>
        <strain evidence="2 3">CIRM-BRFM 2984</strain>
    </source>
</reference>
<keyword evidence="3" id="KW-1185">Reference proteome</keyword>
<dbReference type="AlphaFoldDB" id="A0AAW0DWM8"/>
<accession>A0AAW0DWM8</accession>
<dbReference type="Proteomes" id="UP001362999">
    <property type="component" value="Unassembled WGS sequence"/>
</dbReference>
<organism evidence="2 3">
    <name type="scientific">Favolaschia claudopus</name>
    <dbReference type="NCBI Taxonomy" id="2862362"/>
    <lineage>
        <taxon>Eukaryota</taxon>
        <taxon>Fungi</taxon>
        <taxon>Dikarya</taxon>
        <taxon>Basidiomycota</taxon>
        <taxon>Agaricomycotina</taxon>
        <taxon>Agaricomycetes</taxon>
        <taxon>Agaricomycetidae</taxon>
        <taxon>Agaricales</taxon>
        <taxon>Marasmiineae</taxon>
        <taxon>Mycenaceae</taxon>
        <taxon>Favolaschia</taxon>
    </lineage>
</organism>